<dbReference type="SUPFAM" id="SSF55073">
    <property type="entry name" value="Nucleotide cyclase"/>
    <property type="match status" value="1"/>
</dbReference>
<protein>
    <submittedName>
        <fullName evidence="8">Diguanylate cyclase and metal dependent phosphohydrolase</fullName>
    </submittedName>
</protein>
<dbReference type="InterPro" id="IPR043128">
    <property type="entry name" value="Rev_trsase/Diguanyl_cyclase"/>
</dbReference>
<evidence type="ECO:0000259" key="4">
    <source>
        <dbReference type="PROSITE" id="PS50113"/>
    </source>
</evidence>
<dbReference type="SMART" id="SM00471">
    <property type="entry name" value="HDc"/>
    <property type="match status" value="1"/>
</dbReference>
<keyword evidence="9" id="KW-1185">Reference proteome</keyword>
<dbReference type="GO" id="GO:0016020">
    <property type="term" value="C:membrane"/>
    <property type="evidence" value="ECO:0007669"/>
    <property type="project" value="InterPro"/>
</dbReference>
<comment type="caution">
    <text evidence="8">The sequence shown here is derived from an EMBL/GenBank/DDBJ whole genome shotgun (WGS) entry which is preliminary data.</text>
</comment>
<evidence type="ECO:0000259" key="7">
    <source>
        <dbReference type="PROSITE" id="PS51832"/>
    </source>
</evidence>
<keyword evidence="8" id="KW-0378">Hydrolase</keyword>
<dbReference type="PANTHER" id="PTHR43155:SF2">
    <property type="entry name" value="CYCLIC DI-GMP PHOSPHODIESTERASE PA4108"/>
    <property type="match status" value="1"/>
</dbReference>
<dbReference type="CDD" id="cd00130">
    <property type="entry name" value="PAS"/>
    <property type="match status" value="1"/>
</dbReference>
<dbReference type="CDD" id="cd00077">
    <property type="entry name" value="HDc"/>
    <property type="match status" value="1"/>
</dbReference>
<evidence type="ECO:0000313" key="8">
    <source>
        <dbReference type="EMBL" id="EEG78452.1"/>
    </source>
</evidence>
<keyword evidence="2" id="KW-0472">Membrane</keyword>
<reference evidence="8 9" key="1">
    <citation type="submission" date="2009-02" db="EMBL/GenBank/DDBJ databases">
        <title>Sequencing of the draft genome and assembly of Dethiobacter alkaliphilus AHT 1.</title>
        <authorList>
            <consortium name="US DOE Joint Genome Institute (JGI-PGF)"/>
            <person name="Lucas S."/>
            <person name="Copeland A."/>
            <person name="Lapidus A."/>
            <person name="Glavina del Rio T."/>
            <person name="Dalin E."/>
            <person name="Tice H."/>
            <person name="Bruce D."/>
            <person name="Goodwin L."/>
            <person name="Pitluck S."/>
            <person name="Larimer F."/>
            <person name="Land M.L."/>
            <person name="Hauser L."/>
            <person name="Muyzer G."/>
        </authorList>
    </citation>
    <scope>NUCLEOTIDE SEQUENCE [LARGE SCALE GENOMIC DNA]</scope>
    <source>
        <strain evidence="8 9">AHT 1</strain>
    </source>
</reference>
<dbReference type="CDD" id="cd01949">
    <property type="entry name" value="GGDEF"/>
    <property type="match status" value="1"/>
</dbReference>
<dbReference type="PROSITE" id="PS50112">
    <property type="entry name" value="PAS"/>
    <property type="match status" value="1"/>
</dbReference>
<dbReference type="eggNOG" id="COG3437">
    <property type="taxonomic scope" value="Bacteria"/>
</dbReference>
<evidence type="ECO:0000313" key="9">
    <source>
        <dbReference type="Proteomes" id="UP000006443"/>
    </source>
</evidence>
<dbReference type="Gene3D" id="6.10.340.10">
    <property type="match status" value="1"/>
</dbReference>
<dbReference type="SUPFAM" id="SSF55785">
    <property type="entry name" value="PYP-like sensor domain (PAS domain)"/>
    <property type="match status" value="1"/>
</dbReference>
<dbReference type="eggNOG" id="COG3322">
    <property type="taxonomic scope" value="Bacteria"/>
</dbReference>
<dbReference type="InterPro" id="IPR000700">
    <property type="entry name" value="PAS-assoc_C"/>
</dbReference>
<dbReference type="InterPro" id="IPR000014">
    <property type="entry name" value="PAS"/>
</dbReference>
<dbReference type="STRING" id="555088.DealDRAFT_0867"/>
<keyword evidence="1" id="KW-0175">Coiled coil</keyword>
<gene>
    <name evidence="8" type="ORF">DealDRAFT_0867</name>
</gene>
<feature type="domain" description="PAC" evidence="4">
    <location>
        <begin position="416"/>
        <end position="468"/>
    </location>
</feature>
<dbReference type="Pfam" id="PF08447">
    <property type="entry name" value="PAS_3"/>
    <property type="match status" value="1"/>
</dbReference>
<dbReference type="SMART" id="SM00091">
    <property type="entry name" value="PAS"/>
    <property type="match status" value="1"/>
</dbReference>
<dbReference type="InterPro" id="IPR029787">
    <property type="entry name" value="Nucleotide_cyclase"/>
</dbReference>
<dbReference type="PROSITE" id="PS51832">
    <property type="entry name" value="HD_GYP"/>
    <property type="match status" value="1"/>
</dbReference>
<evidence type="ECO:0000256" key="2">
    <source>
        <dbReference type="SAM" id="Phobius"/>
    </source>
</evidence>
<evidence type="ECO:0000259" key="5">
    <source>
        <dbReference type="PROSITE" id="PS50885"/>
    </source>
</evidence>
<keyword evidence="2" id="KW-1133">Transmembrane helix</keyword>
<dbReference type="Pfam" id="PF00990">
    <property type="entry name" value="GGDEF"/>
    <property type="match status" value="1"/>
</dbReference>
<feature type="domain" description="PAS" evidence="3">
    <location>
        <begin position="343"/>
        <end position="413"/>
    </location>
</feature>
<dbReference type="SMART" id="SM00304">
    <property type="entry name" value="HAMP"/>
    <property type="match status" value="1"/>
</dbReference>
<organism evidence="8 9">
    <name type="scientific">Dethiobacter alkaliphilus AHT 1</name>
    <dbReference type="NCBI Taxonomy" id="555088"/>
    <lineage>
        <taxon>Bacteria</taxon>
        <taxon>Bacillati</taxon>
        <taxon>Bacillota</taxon>
        <taxon>Dethiobacteria</taxon>
        <taxon>Dethiobacterales</taxon>
        <taxon>Dethiobacteraceae</taxon>
        <taxon>Dethiobacter</taxon>
    </lineage>
</organism>
<feature type="domain" description="HAMP" evidence="5">
    <location>
        <begin position="292"/>
        <end position="346"/>
    </location>
</feature>
<dbReference type="NCBIfam" id="TIGR00254">
    <property type="entry name" value="GGDEF"/>
    <property type="match status" value="1"/>
</dbReference>
<dbReference type="InterPro" id="IPR000160">
    <property type="entry name" value="GGDEF_dom"/>
</dbReference>
<dbReference type="SUPFAM" id="SSF109604">
    <property type="entry name" value="HD-domain/PDEase-like"/>
    <property type="match status" value="1"/>
</dbReference>
<feature type="domain" description="GGDEF" evidence="6">
    <location>
        <begin position="497"/>
        <end position="628"/>
    </location>
</feature>
<feature type="coiled-coil region" evidence="1">
    <location>
        <begin position="320"/>
        <end position="354"/>
    </location>
</feature>
<sequence>MSLRNKTFLILGSTLILLLVTMYGAFNHIFLQSSNEMERNDVKQNITRINRALQSELRKLDTVAFDWANWDATYDFMETRSQDSLENLADDYFVNLQLNFMLFLDSRGMIVYATGFDLDEEAKKPIPKGLSTHLGPDSPFLSAEADSVNGLLTLASDTAMVAARPILPPGEDGSPRGTLVVGRYLGSSDLATWSASTLVPIQKYSYSDFHYPEDLTPVTVDGQKGYVSVVNNSTISGISVLADLYGEPAAVLEFDQARPIQQMGAETFHRMTLIMLIIALPFSIFMIFFMEKTILSRVSRLSQSFEKVESRKDVFKRLEKEGVKDELSSLTGNINQMLNQLEESQQNMMITQNLLDLVVHLDPEGRFSYISPSHKAVLGHDPHDLLGVSAFDLVHPSDRAKVVESFSQFAHTQTIERQEFRYRHIKGHYLWLESIANPLYDEHDNITGILVSSRDITARKEMEEQMRRLSLYDTLTGLYNRTYFEQEMRRLQNGRSAPIGIIICDVDGLKLFNDSMGHSVGDDLLRSAAEVIKSCFREEDMVARIGGDEFAVLLPHSTPETLETACHRIREAISRYNEESPGLHLSISIGHAIGDGGTNITELFKEADNNMYREKLHRSRSARSATVQILMKALQARDYVTEGHADRLQNLVGQLAQTLELPKHKISDIRLFAQFHDIGKVGIPDRLLFKKAPLNEEERQEMKRHCEIGHRIALSAPDLVPIADWILKHHEWWDGNGYPFGLKELEIPLECRILAIADAYDAMTSQRPYRDALSHKEAAEELRKYSGSQFDPNLVEPFLDIVEQQLKEANQNRDNDIA</sequence>
<dbReference type="GO" id="GO:0007165">
    <property type="term" value="P:signal transduction"/>
    <property type="evidence" value="ECO:0007669"/>
    <property type="project" value="InterPro"/>
</dbReference>
<dbReference type="InterPro" id="IPR037522">
    <property type="entry name" value="HD_GYP_dom"/>
</dbReference>
<dbReference type="InterPro" id="IPR035965">
    <property type="entry name" value="PAS-like_dom_sf"/>
</dbReference>
<dbReference type="Pfam" id="PF05228">
    <property type="entry name" value="CHASE4"/>
    <property type="match status" value="1"/>
</dbReference>
<accession>C0GEF8</accession>
<proteinExistence type="predicted"/>
<dbReference type="InterPro" id="IPR003607">
    <property type="entry name" value="HD/PDEase_dom"/>
</dbReference>
<dbReference type="PROSITE" id="PS50113">
    <property type="entry name" value="PAC"/>
    <property type="match status" value="1"/>
</dbReference>
<dbReference type="NCBIfam" id="TIGR00229">
    <property type="entry name" value="sensory_box"/>
    <property type="match status" value="1"/>
</dbReference>
<name>C0GEF8_DETAL</name>
<dbReference type="AlphaFoldDB" id="C0GEF8"/>
<dbReference type="InterPro" id="IPR001610">
    <property type="entry name" value="PAC"/>
</dbReference>
<dbReference type="PANTHER" id="PTHR43155">
    <property type="entry name" value="CYCLIC DI-GMP PHOSPHODIESTERASE PA4108-RELATED"/>
    <property type="match status" value="1"/>
</dbReference>
<dbReference type="GO" id="GO:0016787">
    <property type="term" value="F:hydrolase activity"/>
    <property type="evidence" value="ECO:0007669"/>
    <property type="project" value="UniProtKB-KW"/>
</dbReference>
<evidence type="ECO:0000259" key="3">
    <source>
        <dbReference type="PROSITE" id="PS50112"/>
    </source>
</evidence>
<dbReference type="InterPro" id="IPR013655">
    <property type="entry name" value="PAS_fold_3"/>
</dbReference>
<dbReference type="Gene3D" id="3.30.70.270">
    <property type="match status" value="1"/>
</dbReference>
<dbReference type="PROSITE" id="PS50885">
    <property type="entry name" value="HAMP"/>
    <property type="match status" value="1"/>
</dbReference>
<evidence type="ECO:0000259" key="6">
    <source>
        <dbReference type="PROSITE" id="PS50887"/>
    </source>
</evidence>
<dbReference type="Pfam" id="PF13487">
    <property type="entry name" value="HD_5"/>
    <property type="match status" value="1"/>
</dbReference>
<dbReference type="InterPro" id="IPR003660">
    <property type="entry name" value="HAMP_dom"/>
</dbReference>
<evidence type="ECO:0000256" key="1">
    <source>
        <dbReference type="SAM" id="Coils"/>
    </source>
</evidence>
<dbReference type="Gene3D" id="1.10.3210.10">
    <property type="entry name" value="Hypothetical protein af1432"/>
    <property type="match status" value="1"/>
</dbReference>
<dbReference type="InterPro" id="IPR007892">
    <property type="entry name" value="CHASE4"/>
</dbReference>
<feature type="domain" description="HD-GYP" evidence="7">
    <location>
        <begin position="619"/>
        <end position="814"/>
    </location>
</feature>
<keyword evidence="2" id="KW-0812">Transmembrane</keyword>
<dbReference type="Gene3D" id="3.30.450.20">
    <property type="entry name" value="PAS domain"/>
    <property type="match status" value="1"/>
</dbReference>
<dbReference type="SMART" id="SM00267">
    <property type="entry name" value="GGDEF"/>
    <property type="match status" value="1"/>
</dbReference>
<dbReference type="SMART" id="SM00086">
    <property type="entry name" value="PAC"/>
    <property type="match status" value="1"/>
</dbReference>
<dbReference type="EMBL" id="ACJM01000003">
    <property type="protein sequence ID" value="EEG78452.1"/>
    <property type="molecule type" value="Genomic_DNA"/>
</dbReference>
<dbReference type="Proteomes" id="UP000006443">
    <property type="component" value="Unassembled WGS sequence"/>
</dbReference>
<dbReference type="PROSITE" id="PS50887">
    <property type="entry name" value="GGDEF"/>
    <property type="match status" value="1"/>
</dbReference>
<feature type="transmembrane region" description="Helical" evidence="2">
    <location>
        <begin position="271"/>
        <end position="290"/>
    </location>
</feature>